<dbReference type="EMBL" id="MJEH01000033">
    <property type="protein sequence ID" value="OEH92167.1"/>
    <property type="molecule type" value="Genomic_DNA"/>
</dbReference>
<dbReference type="GO" id="GO:0008564">
    <property type="term" value="F:protein-exporting ATPase activity"/>
    <property type="evidence" value="ECO:0007669"/>
    <property type="project" value="UniProtKB-EC"/>
</dbReference>
<dbReference type="GO" id="GO:0031522">
    <property type="term" value="C:cell envelope Sec protein transport complex"/>
    <property type="evidence" value="ECO:0007669"/>
    <property type="project" value="TreeGrafter"/>
</dbReference>
<sequence>MLNTLKRLLGDEQQRKLKKHYKIVEQINSLEAEYEQLSDEDLKLKTTEFKEALSNGKTIDDIKVESFAIVREASKRILGMRHYDVQLIGGLVLTDGNIAEMPTGEGKTLVASLPSYLRALEGKGVHVITVNEYLARRDRDMIGQIHEFLGLTVGLNIPMMEPADKVAAYKADITYGVGNEFGFDYLRDNMVADPRQKVQRPYHFVITDEVDSVLIDEAKTPLIIAGKTEVSAELHFIGAQVAKRFKDGEDFTFDIETRATNLTDQGIEKVENAFGVDNLYEIEHQTLYHYMIQALRARVMFERDVDYIVQDGKVLLIDMFTGRPMEGRTLSDGLHQAIEAKEGLEITEENKTQASITIQNYYRMYPIISGMTGTAKTEESEFQQLYGMDVIQIPTNKPIIRDDRTDRVYLTKDQKYNAVMEEVKQCHAKGQPVLVGTTSILQSEQVAEYFDKAKLPYHLLNAKSIEQEVKLISLAGQKGQITIATNMAGRGTDIMLGEGVAELGGLHVIGTERHESRRIDNQLKGRSGRQGDTGSTQFIISLEDDMFRRFAKEEVERTAQKIKADENGQITDKKIHELVDRVQRICEGSNYAVREYNLKLDNVINEQRGVIYSLRDKVLENEDIVSIILPMIDSYATYTVNEHCPEELVPEEWPLKELEAKLNYIIVEPKVVFNHNILDISEVKEEVEEKTLAYKANIELLKENKKVQFTIKRLTLMVIDHYYTKHLESMTRLKEGIGLRHYQQEDPMRLYQKEGLELFSKTFSELERDASFQLARLARPILEQQQSEEENK</sequence>
<dbReference type="InterPro" id="IPR044722">
    <property type="entry name" value="SecA_SF2_C"/>
</dbReference>
<accession>A0A1E5LDK9</accession>
<dbReference type="SMART" id="SM00957">
    <property type="entry name" value="SecA_DEAD"/>
    <property type="match status" value="1"/>
</dbReference>
<dbReference type="EC" id="7.4.2.8" evidence="12"/>
<dbReference type="InterPro" id="IPR036266">
    <property type="entry name" value="SecA_Wing/Scaffold_sf"/>
</dbReference>
<evidence type="ECO:0000313" key="18">
    <source>
        <dbReference type="EMBL" id="OEH92167.1"/>
    </source>
</evidence>
<dbReference type="NCBIfam" id="NF006630">
    <property type="entry name" value="PRK09200.1"/>
    <property type="match status" value="1"/>
</dbReference>
<dbReference type="InterPro" id="IPR020937">
    <property type="entry name" value="SecA_CS"/>
</dbReference>
<keyword evidence="8 12" id="KW-0653">Protein transport</keyword>
<evidence type="ECO:0000256" key="3">
    <source>
        <dbReference type="ARBA" id="ARBA00022448"/>
    </source>
</evidence>
<dbReference type="Pfam" id="PF01043">
    <property type="entry name" value="SecA_PP_bind"/>
    <property type="match status" value="1"/>
</dbReference>
<comment type="function">
    <text evidence="12">Part of the Sec protein translocase complex. Interacts with the SecYEG preprotein conducting channel. Has a central role in coupling the hydrolysis of ATP to the transfer of proteins into and across the cell membrane, serving as an ATP-driven molecular motor driving the stepwise translocation of polypeptide chains across the membrane.</text>
</comment>
<evidence type="ECO:0000256" key="10">
    <source>
        <dbReference type="ARBA" id="ARBA00023010"/>
    </source>
</evidence>
<dbReference type="NCBIfam" id="TIGR04397">
    <property type="entry name" value="SecA2_Bac_anthr"/>
    <property type="match status" value="1"/>
</dbReference>
<reference evidence="18 19" key="1">
    <citation type="submission" date="2016-08" db="EMBL/GenBank/DDBJ databases">
        <title>Genome of Bacillus solimangrovi GH2-4.</title>
        <authorList>
            <person name="Lim S."/>
            <person name="Kim B.-C."/>
        </authorList>
    </citation>
    <scope>NUCLEOTIDE SEQUENCE [LARGE SCALE GENOMIC DNA]</scope>
    <source>
        <strain evidence="18 19">GH2-4</strain>
    </source>
</reference>
<dbReference type="SUPFAM" id="SSF52540">
    <property type="entry name" value="P-loop containing nucleoside triphosphate hydrolases"/>
    <property type="match status" value="2"/>
</dbReference>
<dbReference type="Proteomes" id="UP000095209">
    <property type="component" value="Unassembled WGS sequence"/>
</dbReference>
<dbReference type="PROSITE" id="PS01312">
    <property type="entry name" value="SECA"/>
    <property type="match status" value="1"/>
</dbReference>
<feature type="binding site" evidence="12">
    <location>
        <position position="86"/>
    </location>
    <ligand>
        <name>ATP</name>
        <dbReference type="ChEBI" id="CHEBI:30616"/>
    </ligand>
</feature>
<dbReference type="OrthoDB" id="9805579at2"/>
<comment type="similarity">
    <text evidence="2 12 13">Belongs to the SecA family.</text>
</comment>
<keyword evidence="19" id="KW-1185">Reference proteome</keyword>
<dbReference type="AlphaFoldDB" id="A0A1E5LDK9"/>
<feature type="binding site" evidence="12">
    <location>
        <begin position="104"/>
        <end position="108"/>
    </location>
    <ligand>
        <name>ATP</name>
        <dbReference type="ChEBI" id="CHEBI:30616"/>
    </ligand>
</feature>
<dbReference type="InterPro" id="IPR011116">
    <property type="entry name" value="SecA_Wing/Scaffold"/>
</dbReference>
<keyword evidence="11 12" id="KW-0472">Membrane</keyword>
<dbReference type="Gene3D" id="1.10.3060.10">
    <property type="entry name" value="Helical scaffold and wing domains of SecA"/>
    <property type="match status" value="1"/>
</dbReference>
<dbReference type="GO" id="GO:0065002">
    <property type="term" value="P:intracellular protein transmembrane transport"/>
    <property type="evidence" value="ECO:0007669"/>
    <property type="project" value="UniProtKB-UniRule"/>
</dbReference>
<dbReference type="InterPro" id="IPR014018">
    <property type="entry name" value="SecA_motor_DEAD"/>
</dbReference>
<dbReference type="PROSITE" id="PS51192">
    <property type="entry name" value="HELICASE_ATP_BIND_1"/>
    <property type="match status" value="1"/>
</dbReference>
<evidence type="ECO:0000256" key="7">
    <source>
        <dbReference type="ARBA" id="ARBA00022840"/>
    </source>
</evidence>
<dbReference type="GO" id="GO:0043952">
    <property type="term" value="P:protein transport by the Sec complex"/>
    <property type="evidence" value="ECO:0007669"/>
    <property type="project" value="TreeGrafter"/>
</dbReference>
<evidence type="ECO:0000256" key="2">
    <source>
        <dbReference type="ARBA" id="ARBA00007650"/>
    </source>
</evidence>
<feature type="binding site" evidence="12">
    <location>
        <position position="493"/>
    </location>
    <ligand>
        <name>ATP</name>
        <dbReference type="ChEBI" id="CHEBI:30616"/>
    </ligand>
</feature>
<dbReference type="InterPro" id="IPR036670">
    <property type="entry name" value="SecA_X-link_sf"/>
</dbReference>
<dbReference type="GO" id="GO:0017038">
    <property type="term" value="P:protein import"/>
    <property type="evidence" value="ECO:0007669"/>
    <property type="project" value="InterPro"/>
</dbReference>
<dbReference type="InterPro" id="IPR000185">
    <property type="entry name" value="SecA"/>
</dbReference>
<dbReference type="InterPro" id="IPR011115">
    <property type="entry name" value="SecA_DEAD"/>
</dbReference>
<evidence type="ECO:0000256" key="8">
    <source>
        <dbReference type="ARBA" id="ARBA00022927"/>
    </source>
</evidence>
<evidence type="ECO:0000256" key="13">
    <source>
        <dbReference type="RuleBase" id="RU003874"/>
    </source>
</evidence>
<dbReference type="PANTHER" id="PTHR30612">
    <property type="entry name" value="SECA INNER MEMBRANE COMPONENT OF SEC PROTEIN SECRETION SYSTEM"/>
    <property type="match status" value="1"/>
</dbReference>
<dbReference type="CDD" id="cd18803">
    <property type="entry name" value="SF2_C_secA"/>
    <property type="match status" value="1"/>
</dbReference>
<keyword evidence="10 12" id="KW-0811">Translocation</keyword>
<dbReference type="GO" id="GO:0005829">
    <property type="term" value="C:cytosol"/>
    <property type="evidence" value="ECO:0007669"/>
    <property type="project" value="TreeGrafter"/>
</dbReference>
<feature type="domain" description="Helicase C-terminal" evidence="16">
    <location>
        <begin position="411"/>
        <end position="586"/>
    </location>
</feature>
<evidence type="ECO:0000259" key="17">
    <source>
        <dbReference type="PROSITE" id="PS51196"/>
    </source>
</evidence>
<evidence type="ECO:0000313" key="19">
    <source>
        <dbReference type="Proteomes" id="UP000095209"/>
    </source>
</evidence>
<feature type="domain" description="SecA family profile" evidence="17">
    <location>
        <begin position="2"/>
        <end position="571"/>
    </location>
</feature>
<dbReference type="STRING" id="1305675.BFG57_02540"/>
<dbReference type="RefSeq" id="WP_069717708.1">
    <property type="nucleotide sequence ID" value="NZ_MJEH01000033.1"/>
</dbReference>
<dbReference type="InterPro" id="IPR030908">
    <property type="entry name" value="SecA2_Bac_anthr"/>
</dbReference>
<dbReference type="PANTHER" id="PTHR30612:SF0">
    <property type="entry name" value="CHLOROPLAST PROTEIN-TRANSPORTING ATPASE"/>
    <property type="match status" value="1"/>
</dbReference>
<evidence type="ECO:0000259" key="16">
    <source>
        <dbReference type="PROSITE" id="PS51194"/>
    </source>
</evidence>
<dbReference type="SMART" id="SM00958">
    <property type="entry name" value="SecA_PP_bind"/>
    <property type="match status" value="1"/>
</dbReference>
<proteinExistence type="inferred from homology"/>
<dbReference type="CDD" id="cd17928">
    <property type="entry name" value="DEXDc_SecA"/>
    <property type="match status" value="1"/>
</dbReference>
<feature type="domain" description="Helicase ATP-binding" evidence="15">
    <location>
        <begin position="88"/>
        <end position="245"/>
    </location>
</feature>
<keyword evidence="4 12" id="KW-1003">Cell membrane</keyword>
<evidence type="ECO:0000256" key="12">
    <source>
        <dbReference type="HAMAP-Rule" id="MF_01382"/>
    </source>
</evidence>
<gene>
    <name evidence="12" type="primary">secA</name>
    <name evidence="18" type="ORF">BFG57_02540</name>
</gene>
<keyword evidence="7 12" id="KW-0067">ATP-binding</keyword>
<name>A0A1E5LDK9_9BACI</name>
<protein>
    <recommendedName>
        <fullName evidence="12 13">Protein translocase subunit SecA</fullName>
        <ecNumber evidence="12">7.4.2.8</ecNumber>
    </recommendedName>
</protein>
<keyword evidence="3 12" id="KW-0813">Transport</keyword>
<comment type="caution">
    <text evidence="18">The sequence shown here is derived from an EMBL/GenBank/DDBJ whole genome shotgun (WGS) entry which is preliminary data.</text>
</comment>
<dbReference type="InterPro" id="IPR011130">
    <property type="entry name" value="SecA_preprotein_X-link_dom"/>
</dbReference>
<comment type="subunit">
    <text evidence="12">Monomer and homodimer. Part of the essential Sec protein translocation apparatus which comprises SecA, SecYEG and auxiliary proteins SecDF. Other proteins may also be involved.</text>
</comment>
<dbReference type="Gene3D" id="3.40.50.300">
    <property type="entry name" value="P-loop containing nucleotide triphosphate hydrolases"/>
    <property type="match status" value="3"/>
</dbReference>
<dbReference type="GO" id="GO:0005524">
    <property type="term" value="F:ATP binding"/>
    <property type="evidence" value="ECO:0007669"/>
    <property type="project" value="UniProtKB-UniRule"/>
</dbReference>
<keyword evidence="6 12" id="KW-0547">Nucleotide-binding</keyword>
<evidence type="ECO:0000256" key="4">
    <source>
        <dbReference type="ARBA" id="ARBA00022475"/>
    </source>
</evidence>
<evidence type="ECO:0000256" key="9">
    <source>
        <dbReference type="ARBA" id="ARBA00022967"/>
    </source>
</evidence>
<evidence type="ECO:0000259" key="15">
    <source>
        <dbReference type="PROSITE" id="PS51192"/>
    </source>
</evidence>
<keyword evidence="5 12" id="KW-0963">Cytoplasm</keyword>
<evidence type="ECO:0000256" key="5">
    <source>
        <dbReference type="ARBA" id="ARBA00022490"/>
    </source>
</evidence>
<evidence type="ECO:0000256" key="14">
    <source>
        <dbReference type="SAM" id="Coils"/>
    </source>
</evidence>
<organism evidence="18 19">
    <name type="scientific">Bacillus solimangrovi</name>
    <dbReference type="NCBI Taxonomy" id="1305675"/>
    <lineage>
        <taxon>Bacteria</taxon>
        <taxon>Bacillati</taxon>
        <taxon>Bacillota</taxon>
        <taxon>Bacilli</taxon>
        <taxon>Bacillales</taxon>
        <taxon>Bacillaceae</taxon>
        <taxon>Bacillus</taxon>
    </lineage>
</organism>
<dbReference type="Pfam" id="PF07517">
    <property type="entry name" value="SecA_DEAD"/>
    <property type="match status" value="1"/>
</dbReference>
<dbReference type="PROSITE" id="PS51196">
    <property type="entry name" value="SECA_MOTOR_DEAD"/>
    <property type="match status" value="1"/>
</dbReference>
<dbReference type="InterPro" id="IPR027417">
    <property type="entry name" value="P-loop_NTPase"/>
</dbReference>
<dbReference type="GO" id="GO:0005886">
    <property type="term" value="C:plasma membrane"/>
    <property type="evidence" value="ECO:0007669"/>
    <property type="project" value="UniProtKB-SubCell"/>
</dbReference>
<evidence type="ECO:0000256" key="6">
    <source>
        <dbReference type="ARBA" id="ARBA00022741"/>
    </source>
</evidence>
<dbReference type="Gene3D" id="3.90.1440.10">
    <property type="entry name" value="SecA, preprotein cross-linking domain"/>
    <property type="match status" value="1"/>
</dbReference>
<dbReference type="PROSITE" id="PS51194">
    <property type="entry name" value="HELICASE_CTER"/>
    <property type="match status" value="1"/>
</dbReference>
<feature type="coiled-coil region" evidence="14">
    <location>
        <begin position="20"/>
        <end position="47"/>
    </location>
</feature>
<evidence type="ECO:0000256" key="1">
    <source>
        <dbReference type="ARBA" id="ARBA00004170"/>
    </source>
</evidence>
<dbReference type="FunFam" id="3.40.50.300:FF:000429">
    <property type="entry name" value="Preprotein translocase subunit SecA"/>
    <property type="match status" value="1"/>
</dbReference>
<dbReference type="SUPFAM" id="SSF81767">
    <property type="entry name" value="Pre-protein crosslinking domain of SecA"/>
    <property type="match status" value="1"/>
</dbReference>
<dbReference type="HAMAP" id="MF_01382">
    <property type="entry name" value="SecA"/>
    <property type="match status" value="1"/>
</dbReference>
<comment type="subcellular location">
    <subcellularLocation>
        <location evidence="12">Cell membrane</location>
        <topology evidence="12">Peripheral membrane protein</topology>
        <orientation evidence="12">Cytoplasmic side</orientation>
    </subcellularLocation>
    <subcellularLocation>
        <location evidence="12">Cytoplasm</location>
    </subcellularLocation>
    <subcellularLocation>
        <location evidence="1">Membrane</location>
        <topology evidence="1">Peripheral membrane protein</topology>
    </subcellularLocation>
    <text evidence="12">Distribution is 50-50.</text>
</comment>
<dbReference type="Pfam" id="PF21090">
    <property type="entry name" value="P-loop_SecA"/>
    <property type="match status" value="2"/>
</dbReference>
<dbReference type="PRINTS" id="PR00906">
    <property type="entry name" value="SECA"/>
</dbReference>
<keyword evidence="9 12" id="KW-1278">Translocase</keyword>
<evidence type="ECO:0000256" key="11">
    <source>
        <dbReference type="ARBA" id="ARBA00023136"/>
    </source>
</evidence>
<comment type="catalytic activity">
    <reaction evidence="12">
        <text>ATP + H2O + cellular proteinSide 1 = ADP + phosphate + cellular proteinSide 2.</text>
        <dbReference type="EC" id="7.4.2.8"/>
    </reaction>
</comment>
<dbReference type="GO" id="GO:0006605">
    <property type="term" value="P:protein targeting"/>
    <property type="evidence" value="ECO:0007669"/>
    <property type="project" value="UniProtKB-UniRule"/>
</dbReference>
<dbReference type="Pfam" id="PF07516">
    <property type="entry name" value="SecA_SW"/>
    <property type="match status" value="1"/>
</dbReference>
<keyword evidence="14" id="KW-0175">Coiled coil</keyword>
<dbReference type="InterPro" id="IPR001650">
    <property type="entry name" value="Helicase_C-like"/>
</dbReference>
<dbReference type="NCBIfam" id="TIGR00963">
    <property type="entry name" value="secA"/>
    <property type="match status" value="1"/>
</dbReference>
<dbReference type="InterPro" id="IPR014001">
    <property type="entry name" value="Helicase_ATP-bd"/>
</dbReference>
<dbReference type="SUPFAM" id="SSF81886">
    <property type="entry name" value="Helical scaffold and wing domains of SecA"/>
    <property type="match status" value="1"/>
</dbReference>